<comment type="caution">
    <text evidence="7">The sequence shown here is derived from an EMBL/GenBank/DDBJ whole genome shotgun (WGS) entry which is preliminary data.</text>
</comment>
<organism evidence="7 8">
    <name type="scientific">Bacillus salacetis</name>
    <dbReference type="NCBI Taxonomy" id="2315464"/>
    <lineage>
        <taxon>Bacteria</taxon>
        <taxon>Bacillati</taxon>
        <taxon>Bacillota</taxon>
        <taxon>Bacilli</taxon>
        <taxon>Bacillales</taxon>
        <taxon>Bacillaceae</taxon>
        <taxon>Bacillus</taxon>
    </lineage>
</organism>
<dbReference type="Gene3D" id="1.10.10.10">
    <property type="entry name" value="Winged helix-like DNA-binding domain superfamily/Winged helix DNA-binding domain"/>
    <property type="match status" value="1"/>
</dbReference>
<dbReference type="Pfam" id="PF08281">
    <property type="entry name" value="Sigma70_r4_2"/>
    <property type="match status" value="1"/>
</dbReference>
<evidence type="ECO:0000256" key="1">
    <source>
        <dbReference type="ARBA" id="ARBA00010641"/>
    </source>
</evidence>
<dbReference type="SUPFAM" id="SSF88946">
    <property type="entry name" value="Sigma2 domain of RNA polymerase sigma factors"/>
    <property type="match status" value="1"/>
</dbReference>
<dbReference type="InterPro" id="IPR014284">
    <property type="entry name" value="RNA_pol_sigma-70_dom"/>
</dbReference>
<dbReference type="InterPro" id="IPR007627">
    <property type="entry name" value="RNA_pol_sigma70_r2"/>
</dbReference>
<keyword evidence="8" id="KW-1185">Reference proteome</keyword>
<dbReference type="AlphaFoldDB" id="A0A3A1R370"/>
<evidence type="ECO:0000313" key="8">
    <source>
        <dbReference type="Proteomes" id="UP000265801"/>
    </source>
</evidence>
<evidence type="ECO:0000256" key="2">
    <source>
        <dbReference type="ARBA" id="ARBA00023015"/>
    </source>
</evidence>
<evidence type="ECO:0000259" key="6">
    <source>
        <dbReference type="Pfam" id="PF08281"/>
    </source>
</evidence>
<dbReference type="GO" id="GO:0006352">
    <property type="term" value="P:DNA-templated transcription initiation"/>
    <property type="evidence" value="ECO:0007669"/>
    <property type="project" value="InterPro"/>
</dbReference>
<dbReference type="InterPro" id="IPR039425">
    <property type="entry name" value="RNA_pol_sigma-70-like"/>
</dbReference>
<dbReference type="InterPro" id="IPR013324">
    <property type="entry name" value="RNA_pol_sigma_r3/r4-like"/>
</dbReference>
<dbReference type="InterPro" id="IPR013325">
    <property type="entry name" value="RNA_pol_sigma_r2"/>
</dbReference>
<feature type="domain" description="RNA polymerase sigma-70 region 2" evidence="5">
    <location>
        <begin position="3"/>
        <end position="64"/>
    </location>
</feature>
<dbReference type="InterPro" id="IPR036388">
    <property type="entry name" value="WH-like_DNA-bd_sf"/>
</dbReference>
<dbReference type="OrthoDB" id="9794508at2"/>
<dbReference type="PANTHER" id="PTHR43133:SF60">
    <property type="entry name" value="RNA POLYMERASE SIGMA FACTOR SIGV"/>
    <property type="match status" value="1"/>
</dbReference>
<accession>A0A3A1R370</accession>
<keyword evidence="2" id="KW-0805">Transcription regulation</keyword>
<comment type="similarity">
    <text evidence="1">Belongs to the sigma-70 factor family. ECF subfamily.</text>
</comment>
<reference evidence="7 8" key="1">
    <citation type="submission" date="2018-09" db="EMBL/GenBank/DDBJ databases">
        <title>Bacillus saliacetes sp. nov., isolated from Thai shrimp paste (Ka-pi).</title>
        <authorList>
            <person name="Daroonpunt R."/>
            <person name="Tanasupawat S."/>
            <person name="Yiamsombut S."/>
        </authorList>
    </citation>
    <scope>NUCLEOTIDE SEQUENCE [LARGE SCALE GENOMIC DNA]</scope>
    <source>
        <strain evidence="7 8">SKP7-4</strain>
    </source>
</reference>
<evidence type="ECO:0000313" key="7">
    <source>
        <dbReference type="EMBL" id="RIW35741.1"/>
    </source>
</evidence>
<dbReference type="SUPFAM" id="SSF88659">
    <property type="entry name" value="Sigma3 and sigma4 domains of RNA polymerase sigma factors"/>
    <property type="match status" value="1"/>
</dbReference>
<keyword evidence="3" id="KW-0731">Sigma factor</keyword>
<sequence>MDKYGESLTKMAYNYVKDWKLAEDIVQDIFVTCYHNYDKIDQILSFKAWIFRLTINKSKDLLKSSVYRKTVVQSSILTLFKSNDPAPETVIIKQNEEELLALSVLDLPMKYREVIILHYYEDLPIEKICEILVMNPNTVKTRLSRGRARLKKLLERRGDHE</sequence>
<evidence type="ECO:0000259" key="5">
    <source>
        <dbReference type="Pfam" id="PF04542"/>
    </source>
</evidence>
<dbReference type="CDD" id="cd06171">
    <property type="entry name" value="Sigma70_r4"/>
    <property type="match status" value="1"/>
</dbReference>
<gene>
    <name evidence="7" type="ORF">D3H55_07440</name>
</gene>
<dbReference type="InterPro" id="IPR013249">
    <property type="entry name" value="RNA_pol_sigma70_r4_t2"/>
</dbReference>
<name>A0A3A1R370_9BACI</name>
<dbReference type="GO" id="GO:0003677">
    <property type="term" value="F:DNA binding"/>
    <property type="evidence" value="ECO:0007669"/>
    <property type="project" value="InterPro"/>
</dbReference>
<protein>
    <submittedName>
        <fullName evidence="7">Sigma-70 family RNA polymerase sigma factor</fullName>
    </submittedName>
</protein>
<dbReference type="Pfam" id="PF04542">
    <property type="entry name" value="Sigma70_r2"/>
    <property type="match status" value="1"/>
</dbReference>
<keyword evidence="4" id="KW-0804">Transcription</keyword>
<dbReference type="Proteomes" id="UP000265801">
    <property type="component" value="Unassembled WGS sequence"/>
</dbReference>
<dbReference type="NCBIfam" id="TIGR02937">
    <property type="entry name" value="sigma70-ECF"/>
    <property type="match status" value="1"/>
</dbReference>
<evidence type="ECO:0000256" key="4">
    <source>
        <dbReference type="ARBA" id="ARBA00023163"/>
    </source>
</evidence>
<dbReference type="GO" id="GO:0016987">
    <property type="term" value="F:sigma factor activity"/>
    <property type="evidence" value="ECO:0007669"/>
    <property type="project" value="UniProtKB-KW"/>
</dbReference>
<proteinExistence type="inferred from homology"/>
<dbReference type="PANTHER" id="PTHR43133">
    <property type="entry name" value="RNA POLYMERASE ECF-TYPE SIGMA FACTO"/>
    <property type="match status" value="1"/>
</dbReference>
<feature type="domain" description="RNA polymerase sigma factor 70 region 4 type 2" evidence="6">
    <location>
        <begin position="107"/>
        <end position="150"/>
    </location>
</feature>
<evidence type="ECO:0000256" key="3">
    <source>
        <dbReference type="ARBA" id="ARBA00023082"/>
    </source>
</evidence>
<dbReference type="EMBL" id="QXIR01000007">
    <property type="protein sequence ID" value="RIW35741.1"/>
    <property type="molecule type" value="Genomic_DNA"/>
</dbReference>
<dbReference type="Gene3D" id="1.10.1740.10">
    <property type="match status" value="1"/>
</dbReference>